<evidence type="ECO:0000256" key="6">
    <source>
        <dbReference type="SAM" id="MobiDB-lite"/>
    </source>
</evidence>
<evidence type="ECO:0000256" key="5">
    <source>
        <dbReference type="ARBA" id="ARBA00023242"/>
    </source>
</evidence>
<proteinExistence type="predicted"/>
<dbReference type="EMBL" id="OZ021738">
    <property type="protein sequence ID" value="CAK9320400.1"/>
    <property type="molecule type" value="Genomic_DNA"/>
</dbReference>
<feature type="domain" description="AP2/ERF" evidence="7">
    <location>
        <begin position="134"/>
        <end position="190"/>
    </location>
</feature>
<dbReference type="PANTHER" id="PTHR32467:SF142">
    <property type="entry name" value="FLORAL HOMEOTIC PROTEIN APETALA 2"/>
    <property type="match status" value="1"/>
</dbReference>
<dbReference type="Gene3D" id="3.30.730.10">
    <property type="entry name" value="AP2/ERF domain"/>
    <property type="match status" value="2"/>
</dbReference>
<dbReference type="InterPro" id="IPR001471">
    <property type="entry name" value="AP2/ERF_dom"/>
</dbReference>
<feature type="region of interest" description="Disordered" evidence="6">
    <location>
        <begin position="105"/>
        <end position="134"/>
    </location>
</feature>
<dbReference type="InterPro" id="IPR036955">
    <property type="entry name" value="AP2/ERF_dom_sf"/>
</dbReference>
<feature type="region of interest" description="Disordered" evidence="6">
    <location>
        <begin position="1"/>
        <end position="67"/>
    </location>
</feature>
<dbReference type="SMART" id="SM00380">
    <property type="entry name" value="AP2"/>
    <property type="match status" value="2"/>
</dbReference>
<evidence type="ECO:0000256" key="4">
    <source>
        <dbReference type="ARBA" id="ARBA00023163"/>
    </source>
</evidence>
<evidence type="ECO:0000256" key="1">
    <source>
        <dbReference type="ARBA" id="ARBA00004123"/>
    </source>
</evidence>
<name>A0ABP0YIR9_9ROSI</name>
<feature type="region of interest" description="Disordered" evidence="6">
    <location>
        <begin position="290"/>
        <end position="335"/>
    </location>
</feature>
<evidence type="ECO:0000313" key="8">
    <source>
        <dbReference type="EMBL" id="CAK9320400.1"/>
    </source>
</evidence>
<dbReference type="InterPro" id="IPR016177">
    <property type="entry name" value="DNA-bd_dom_sf"/>
</dbReference>
<reference evidence="8 9" key="1">
    <citation type="submission" date="2024-03" db="EMBL/GenBank/DDBJ databases">
        <authorList>
            <person name="Gkanogiannis A."/>
            <person name="Becerra Lopez-Lavalle L."/>
        </authorList>
    </citation>
    <scope>NUCLEOTIDE SEQUENCE [LARGE SCALE GENOMIC DNA]</scope>
</reference>
<evidence type="ECO:0000256" key="2">
    <source>
        <dbReference type="ARBA" id="ARBA00023015"/>
    </source>
</evidence>
<dbReference type="Pfam" id="PF00847">
    <property type="entry name" value="AP2"/>
    <property type="match status" value="2"/>
</dbReference>
<protein>
    <recommendedName>
        <fullName evidence="7">AP2/ERF domain-containing protein</fullName>
    </recommendedName>
</protein>
<dbReference type="PRINTS" id="PR00367">
    <property type="entry name" value="ETHRSPELEMNT"/>
</dbReference>
<evidence type="ECO:0000259" key="7">
    <source>
        <dbReference type="PROSITE" id="PS51032"/>
    </source>
</evidence>
<evidence type="ECO:0000256" key="3">
    <source>
        <dbReference type="ARBA" id="ARBA00023125"/>
    </source>
</evidence>
<keyword evidence="9" id="KW-1185">Reference proteome</keyword>
<feature type="compositionally biased region" description="Polar residues" evidence="6">
    <location>
        <begin position="291"/>
        <end position="302"/>
    </location>
</feature>
<organism evidence="8 9">
    <name type="scientific">Citrullus colocynthis</name>
    <name type="common">colocynth</name>
    <dbReference type="NCBI Taxonomy" id="252529"/>
    <lineage>
        <taxon>Eukaryota</taxon>
        <taxon>Viridiplantae</taxon>
        <taxon>Streptophyta</taxon>
        <taxon>Embryophyta</taxon>
        <taxon>Tracheophyta</taxon>
        <taxon>Spermatophyta</taxon>
        <taxon>Magnoliopsida</taxon>
        <taxon>eudicotyledons</taxon>
        <taxon>Gunneridae</taxon>
        <taxon>Pentapetalae</taxon>
        <taxon>rosids</taxon>
        <taxon>fabids</taxon>
        <taxon>Cucurbitales</taxon>
        <taxon>Cucurbitaceae</taxon>
        <taxon>Benincaseae</taxon>
        <taxon>Citrullus</taxon>
    </lineage>
</organism>
<dbReference type="PROSITE" id="PS51032">
    <property type="entry name" value="AP2_ERF"/>
    <property type="match status" value="2"/>
</dbReference>
<accession>A0ABP0YIR9</accession>
<dbReference type="SUPFAM" id="SSF54171">
    <property type="entry name" value="DNA-binding domain"/>
    <property type="match status" value="2"/>
</dbReference>
<feature type="compositionally biased region" description="Acidic residues" evidence="6">
    <location>
        <begin position="48"/>
        <end position="64"/>
    </location>
</feature>
<gene>
    <name evidence="8" type="ORF">CITCOLO1_LOCUS12448</name>
</gene>
<dbReference type="CDD" id="cd00018">
    <property type="entry name" value="AP2"/>
    <property type="match status" value="2"/>
</dbReference>
<keyword evidence="2" id="KW-0805">Transcription regulation</keyword>
<feature type="compositionally biased region" description="Low complexity" evidence="6">
    <location>
        <begin position="35"/>
        <end position="47"/>
    </location>
</feature>
<feature type="domain" description="AP2/ERF" evidence="7">
    <location>
        <begin position="226"/>
        <end position="283"/>
    </location>
</feature>
<keyword evidence="4" id="KW-0804">Transcription</keyword>
<comment type="subcellular location">
    <subcellularLocation>
        <location evidence="1">Nucleus</location>
    </subcellularLocation>
</comment>
<feature type="compositionally biased region" description="Basic residues" evidence="6">
    <location>
        <begin position="120"/>
        <end position="129"/>
    </location>
</feature>
<dbReference type="Proteomes" id="UP001642487">
    <property type="component" value="Chromosome 4"/>
</dbReference>
<sequence length="493" mass="54763">MWDLNDWPDVREEDECSSAKTSIEGEGEEEKGKRVGSVSNSSSSAVVVEEEEDVEVEGSDEEEPTPMVITRQFFPLEETPLPPPSSAAFPRAHWVGVKFAHPDPLAAPNNSITPTDLSHPIKKSRRGPRSRSSQYRGVTFYRRTGRWESHIWDCGKQVYLGGFDTAHAAARAYDRAAIKFRGVEADINFSIEDYEDDLKQMGNLTKEEFVHVLRRQSTGFPRGSSKYRGVTLHKCGRWEARMGQFLGKKYVYLGLFDTEIEAARAYDKAAIKCNGKEAVTNFDPSIYENELNPTTDSSSNLADHSLDLSLGNSSSKQNDSSNGSIGPHHSSSADWQRNQGFRPLQLNLENGGGGNKNYNNVERRNRYLESETMQLLSQTHIQSPASFEMQRDGQAQFSRPQTAVGAADQPNSQILLHNHNHNPTFNYQIQFPGSSNGGRMVGSDLSLALNDHLQSGPSQVLATAAASSGFAPQIRPSKNWLHNNGFHCLMRPS</sequence>
<dbReference type="PANTHER" id="PTHR32467">
    <property type="entry name" value="AP2-LIKE ETHYLENE-RESPONSIVE TRANSCRIPTION FACTOR"/>
    <property type="match status" value="1"/>
</dbReference>
<keyword evidence="5" id="KW-0539">Nucleus</keyword>
<evidence type="ECO:0000313" key="9">
    <source>
        <dbReference type="Proteomes" id="UP001642487"/>
    </source>
</evidence>
<keyword evidence="3" id="KW-0238">DNA-binding</keyword>
<feature type="compositionally biased region" description="Low complexity" evidence="6">
    <location>
        <begin position="309"/>
        <end position="324"/>
    </location>
</feature>